<dbReference type="InterPro" id="IPR020892">
    <property type="entry name" value="Cyclophilin-type_PPIase_CS"/>
</dbReference>
<dbReference type="EMBL" id="KN823026">
    <property type="protein sequence ID" value="KIO26306.1"/>
    <property type="molecule type" value="Genomic_DNA"/>
</dbReference>
<feature type="domain" description="PPIase cyclophilin-type" evidence="6">
    <location>
        <begin position="7"/>
        <end position="172"/>
    </location>
</feature>
<dbReference type="GO" id="GO:0003755">
    <property type="term" value="F:peptidyl-prolyl cis-trans isomerase activity"/>
    <property type="evidence" value="ECO:0007669"/>
    <property type="project" value="UniProtKB-KW"/>
</dbReference>
<reference evidence="8" key="2">
    <citation type="submission" date="2015-01" db="EMBL/GenBank/DDBJ databases">
        <title>Evolutionary Origins and Diversification of the Mycorrhizal Mutualists.</title>
        <authorList>
            <consortium name="DOE Joint Genome Institute"/>
            <consortium name="Mycorrhizal Genomics Consortium"/>
            <person name="Kohler A."/>
            <person name="Kuo A."/>
            <person name="Nagy L.G."/>
            <person name="Floudas D."/>
            <person name="Copeland A."/>
            <person name="Barry K.W."/>
            <person name="Cichocki N."/>
            <person name="Veneault-Fourrey C."/>
            <person name="LaButti K."/>
            <person name="Lindquist E.A."/>
            <person name="Lipzen A."/>
            <person name="Lundell T."/>
            <person name="Morin E."/>
            <person name="Murat C."/>
            <person name="Riley R."/>
            <person name="Ohm R."/>
            <person name="Sun H."/>
            <person name="Tunlid A."/>
            <person name="Henrissat B."/>
            <person name="Grigoriev I.V."/>
            <person name="Hibbett D.S."/>
            <person name="Martin F."/>
        </authorList>
    </citation>
    <scope>NUCLEOTIDE SEQUENCE [LARGE SCALE GENOMIC DNA]</scope>
    <source>
        <strain evidence="8">MUT 4182</strain>
    </source>
</reference>
<dbReference type="HOGENOM" id="CLU_012062_33_1_1"/>
<dbReference type="GO" id="GO:0005737">
    <property type="term" value="C:cytoplasm"/>
    <property type="evidence" value="ECO:0007669"/>
    <property type="project" value="TreeGrafter"/>
</dbReference>
<sequence length="338" mass="38306">MVRPRTFFDFTIADVSAGRVVFELFNDVVPKTVENFRALSTGELGRSKHSDIPLYYKGSVVHRSVANFMIQGGDFTRGNGKGGESIYGEPFDDEDLSHALDSEGLLCMANKGPNTNGSQWFITLKDSPHLNGKHVVFGKVVSGFDIVKKIAEIPTDEKSRPLQPIVISHSGELELRKVPPKAAAPRGRSTSVSSTERKKKRRHSSDSRGSESESEDRRRKQKHRSKKEKEKQRSSKDKDRTKKKSRRSRSPADDRDRETGGRAASPHEETLEELDARLEREEKERLAAAKQKQLEDMKKRAAEGETSGGVRFKGRGRMKFRDPELDRRDRGDEQRLRY</sequence>
<dbReference type="AlphaFoldDB" id="A0A0C3QHY8"/>
<feature type="compositionally biased region" description="Basic and acidic residues" evidence="5">
    <location>
        <begin position="227"/>
        <end position="240"/>
    </location>
</feature>
<dbReference type="InterPro" id="IPR029000">
    <property type="entry name" value="Cyclophilin-like_dom_sf"/>
</dbReference>
<gene>
    <name evidence="7" type="ORF">M407DRAFT_235352</name>
</gene>
<evidence type="ECO:0000256" key="2">
    <source>
        <dbReference type="ARBA" id="ARBA00013194"/>
    </source>
</evidence>
<feature type="compositionally biased region" description="Basic and acidic residues" evidence="5">
    <location>
        <begin position="204"/>
        <end position="218"/>
    </location>
</feature>
<evidence type="ECO:0000256" key="1">
    <source>
        <dbReference type="ARBA" id="ARBA00000971"/>
    </source>
</evidence>
<dbReference type="PROSITE" id="PS00170">
    <property type="entry name" value="CSA_PPIASE_1"/>
    <property type="match status" value="1"/>
</dbReference>
<dbReference type="OrthoDB" id="407558at2759"/>
<evidence type="ECO:0000313" key="8">
    <source>
        <dbReference type="Proteomes" id="UP000054248"/>
    </source>
</evidence>
<dbReference type="EC" id="5.2.1.8" evidence="2"/>
<feature type="compositionally biased region" description="Basic and acidic residues" evidence="5">
    <location>
        <begin position="250"/>
        <end position="303"/>
    </location>
</feature>
<dbReference type="PANTHER" id="PTHR11071:SF561">
    <property type="entry name" value="PEPTIDYL-PROLYL CIS-TRANS ISOMERASE D-RELATED"/>
    <property type="match status" value="1"/>
</dbReference>
<dbReference type="PRINTS" id="PR00153">
    <property type="entry name" value="CSAPPISMRASE"/>
</dbReference>
<keyword evidence="3" id="KW-0697">Rotamase</keyword>
<feature type="region of interest" description="Disordered" evidence="5">
    <location>
        <begin position="173"/>
        <end position="338"/>
    </location>
</feature>
<dbReference type="Gene3D" id="2.40.100.10">
    <property type="entry name" value="Cyclophilin-like"/>
    <property type="match status" value="1"/>
</dbReference>
<protein>
    <recommendedName>
        <fullName evidence="2">peptidylprolyl isomerase</fullName>
        <ecNumber evidence="2">5.2.1.8</ecNumber>
    </recommendedName>
</protein>
<dbReference type="PANTHER" id="PTHR11071">
    <property type="entry name" value="PEPTIDYL-PROLYL CIS-TRANS ISOMERASE"/>
    <property type="match status" value="1"/>
</dbReference>
<comment type="catalytic activity">
    <reaction evidence="1">
        <text>[protein]-peptidylproline (omega=180) = [protein]-peptidylproline (omega=0)</text>
        <dbReference type="Rhea" id="RHEA:16237"/>
        <dbReference type="Rhea" id="RHEA-COMP:10747"/>
        <dbReference type="Rhea" id="RHEA-COMP:10748"/>
        <dbReference type="ChEBI" id="CHEBI:83833"/>
        <dbReference type="ChEBI" id="CHEBI:83834"/>
        <dbReference type="EC" id="5.2.1.8"/>
    </reaction>
</comment>
<dbReference type="SUPFAM" id="SSF50891">
    <property type="entry name" value="Cyclophilin-like"/>
    <property type="match status" value="1"/>
</dbReference>
<dbReference type="STRING" id="1051891.A0A0C3QHY8"/>
<evidence type="ECO:0000256" key="4">
    <source>
        <dbReference type="ARBA" id="ARBA00023235"/>
    </source>
</evidence>
<proteinExistence type="predicted"/>
<evidence type="ECO:0000256" key="3">
    <source>
        <dbReference type="ARBA" id="ARBA00023110"/>
    </source>
</evidence>
<evidence type="ECO:0000313" key="7">
    <source>
        <dbReference type="EMBL" id="KIO26306.1"/>
    </source>
</evidence>
<name>A0A0C3QHY8_9AGAM</name>
<dbReference type="FunFam" id="2.40.100.10:FF:000025">
    <property type="entry name" value="Peptidyl-prolyl cis-trans isomerase CYP19-2"/>
    <property type="match status" value="1"/>
</dbReference>
<keyword evidence="8" id="KW-1185">Reference proteome</keyword>
<reference evidence="7 8" key="1">
    <citation type="submission" date="2014-04" db="EMBL/GenBank/DDBJ databases">
        <authorList>
            <consortium name="DOE Joint Genome Institute"/>
            <person name="Kuo A."/>
            <person name="Girlanda M."/>
            <person name="Perotto S."/>
            <person name="Kohler A."/>
            <person name="Nagy L.G."/>
            <person name="Floudas D."/>
            <person name="Copeland A."/>
            <person name="Barry K.W."/>
            <person name="Cichocki N."/>
            <person name="Veneault-Fourrey C."/>
            <person name="LaButti K."/>
            <person name="Lindquist E.A."/>
            <person name="Lipzen A."/>
            <person name="Lundell T."/>
            <person name="Morin E."/>
            <person name="Murat C."/>
            <person name="Sun H."/>
            <person name="Tunlid A."/>
            <person name="Henrissat B."/>
            <person name="Grigoriev I.V."/>
            <person name="Hibbett D.S."/>
            <person name="Martin F."/>
            <person name="Nordberg H.P."/>
            <person name="Cantor M.N."/>
            <person name="Hua S.X."/>
        </authorList>
    </citation>
    <scope>NUCLEOTIDE SEQUENCE [LARGE SCALE GENOMIC DNA]</scope>
    <source>
        <strain evidence="7 8">MUT 4182</strain>
    </source>
</reference>
<evidence type="ECO:0000259" key="6">
    <source>
        <dbReference type="PROSITE" id="PS50072"/>
    </source>
</evidence>
<organism evidence="7 8">
    <name type="scientific">Tulasnella calospora MUT 4182</name>
    <dbReference type="NCBI Taxonomy" id="1051891"/>
    <lineage>
        <taxon>Eukaryota</taxon>
        <taxon>Fungi</taxon>
        <taxon>Dikarya</taxon>
        <taxon>Basidiomycota</taxon>
        <taxon>Agaricomycotina</taxon>
        <taxon>Agaricomycetes</taxon>
        <taxon>Cantharellales</taxon>
        <taxon>Tulasnellaceae</taxon>
        <taxon>Tulasnella</taxon>
    </lineage>
</organism>
<evidence type="ECO:0000256" key="5">
    <source>
        <dbReference type="SAM" id="MobiDB-lite"/>
    </source>
</evidence>
<dbReference type="GO" id="GO:0006457">
    <property type="term" value="P:protein folding"/>
    <property type="evidence" value="ECO:0007669"/>
    <property type="project" value="InterPro"/>
</dbReference>
<feature type="compositionally biased region" description="Basic and acidic residues" evidence="5">
    <location>
        <begin position="319"/>
        <end position="338"/>
    </location>
</feature>
<dbReference type="Pfam" id="PF00160">
    <property type="entry name" value="Pro_isomerase"/>
    <property type="match status" value="1"/>
</dbReference>
<dbReference type="PROSITE" id="PS50072">
    <property type="entry name" value="CSA_PPIASE_2"/>
    <property type="match status" value="1"/>
</dbReference>
<keyword evidence="4" id="KW-0413">Isomerase</keyword>
<dbReference type="GO" id="GO:0016018">
    <property type="term" value="F:cyclosporin A binding"/>
    <property type="evidence" value="ECO:0007669"/>
    <property type="project" value="TreeGrafter"/>
</dbReference>
<accession>A0A0C3QHY8</accession>
<dbReference type="InterPro" id="IPR002130">
    <property type="entry name" value="Cyclophilin-type_PPIase_dom"/>
</dbReference>
<dbReference type="Proteomes" id="UP000054248">
    <property type="component" value="Unassembled WGS sequence"/>
</dbReference>